<keyword evidence="3" id="KW-1185">Reference proteome</keyword>
<feature type="transmembrane region" description="Helical" evidence="1">
    <location>
        <begin position="246"/>
        <end position="267"/>
    </location>
</feature>
<dbReference type="GO" id="GO:0000139">
    <property type="term" value="C:Golgi membrane"/>
    <property type="evidence" value="ECO:0007669"/>
    <property type="project" value="InterPro"/>
</dbReference>
<keyword evidence="1" id="KW-1133">Transmembrane helix</keyword>
<organism evidence="2 3">
    <name type="scientific">Acrodontium crateriforme</name>
    <dbReference type="NCBI Taxonomy" id="150365"/>
    <lineage>
        <taxon>Eukaryota</taxon>
        <taxon>Fungi</taxon>
        <taxon>Dikarya</taxon>
        <taxon>Ascomycota</taxon>
        <taxon>Pezizomycotina</taxon>
        <taxon>Dothideomycetes</taxon>
        <taxon>Dothideomycetidae</taxon>
        <taxon>Mycosphaerellales</taxon>
        <taxon>Teratosphaeriaceae</taxon>
        <taxon>Acrodontium</taxon>
    </lineage>
</organism>
<name>A0AAQ3RCD1_9PEZI</name>
<dbReference type="PANTHER" id="PTHR31410:SF1">
    <property type="entry name" value="POST-GPI ATTACHMENT TO PROTEINS FACTOR 4"/>
    <property type="match status" value="1"/>
</dbReference>
<dbReference type="PANTHER" id="PTHR31410">
    <property type="entry name" value="TRANSMEMBRANE PROTEIN 246"/>
    <property type="match status" value="1"/>
</dbReference>
<dbReference type="Proteomes" id="UP001303373">
    <property type="component" value="Chromosome 13"/>
</dbReference>
<dbReference type="GO" id="GO:0016757">
    <property type="term" value="F:glycosyltransferase activity"/>
    <property type="evidence" value="ECO:0007669"/>
    <property type="project" value="InterPro"/>
</dbReference>
<reference evidence="2 3" key="1">
    <citation type="submission" date="2023-11" db="EMBL/GenBank/DDBJ databases">
        <title>An acidophilic fungus is an integral part of prey digestion in a carnivorous sundew plant.</title>
        <authorList>
            <person name="Tsai I.J."/>
        </authorList>
    </citation>
    <scope>NUCLEOTIDE SEQUENCE [LARGE SCALE GENOMIC DNA]</scope>
    <source>
        <strain evidence="2">169a</strain>
    </source>
</reference>
<dbReference type="InterPro" id="IPR029675">
    <property type="entry name" value="PGAP4"/>
</dbReference>
<gene>
    <name evidence="2" type="ORF">R9X50_00757400</name>
</gene>
<feature type="transmembrane region" description="Helical" evidence="1">
    <location>
        <begin position="279"/>
        <end position="301"/>
    </location>
</feature>
<feature type="transmembrane region" description="Helical" evidence="1">
    <location>
        <begin position="12"/>
        <end position="32"/>
    </location>
</feature>
<sequence length="429" mass="49415">MQLNRSLRIFSSSHATAFVAFVVAYLIAIQYFRVVSAPDPSSLFLDPERRYEQKYSLVRVKEADDFIARAWKEPELAKASAKPFLCVGVPTVQRDGARYFKTLMGSMIDGLSDRERSEIFFMPFIANVDPNVHEAFNEPWLANVADRILTYETVSDEDRERLRFLEDPTGHVQKALFDYTYSMQGCLNTTAPYMLILEDDVISMDGWYSRTKAGLKAMEAKPEYHDSTYLRLFYNQGLQGWNSEFWPYYVFYSILWELFLITVIYLLHRNSPAAARFLTPRTILVILFICSPASVALYFAAGRVTVYPLRNGISKMNSYGCCSQAFVFPREQVPPLIDFFNEVKVGFRDSLIEEYSDNRSMTRWALTPSVFQHIGTRSSKSVGSKNDQDVGAKNRWNWHFEAFNSEKLHKEHLALIASEINQGFTPDEK</sequence>
<dbReference type="EMBL" id="CP138592">
    <property type="protein sequence ID" value="WPH04681.1"/>
    <property type="molecule type" value="Genomic_DNA"/>
</dbReference>
<keyword evidence="1" id="KW-0812">Transmembrane</keyword>
<accession>A0AAQ3RCD1</accession>
<evidence type="ECO:0000256" key="1">
    <source>
        <dbReference type="SAM" id="Phobius"/>
    </source>
</evidence>
<dbReference type="CDD" id="cd22189">
    <property type="entry name" value="PGAP4-like_fungal"/>
    <property type="match status" value="1"/>
</dbReference>
<evidence type="ECO:0000313" key="3">
    <source>
        <dbReference type="Proteomes" id="UP001303373"/>
    </source>
</evidence>
<evidence type="ECO:0000313" key="2">
    <source>
        <dbReference type="EMBL" id="WPH04681.1"/>
    </source>
</evidence>
<proteinExistence type="predicted"/>
<evidence type="ECO:0008006" key="4">
    <source>
        <dbReference type="Google" id="ProtNLM"/>
    </source>
</evidence>
<dbReference type="AlphaFoldDB" id="A0AAQ3RCD1"/>
<dbReference type="GO" id="GO:0006506">
    <property type="term" value="P:GPI anchor biosynthetic process"/>
    <property type="evidence" value="ECO:0007669"/>
    <property type="project" value="InterPro"/>
</dbReference>
<keyword evidence="1" id="KW-0472">Membrane</keyword>
<protein>
    <recommendedName>
        <fullName evidence="4">Integral membrane protein</fullName>
    </recommendedName>
</protein>